<dbReference type="GO" id="GO:0005615">
    <property type="term" value="C:extracellular space"/>
    <property type="evidence" value="ECO:0007669"/>
    <property type="project" value="InterPro"/>
</dbReference>
<keyword evidence="2" id="KW-0722">Serine protease inhibitor</keyword>
<dbReference type="InterPro" id="IPR023796">
    <property type="entry name" value="Serpin_dom"/>
</dbReference>
<dbReference type="Gene3D" id="2.30.39.10">
    <property type="entry name" value="Alpha-1-antitrypsin, domain 1"/>
    <property type="match status" value="1"/>
</dbReference>
<feature type="signal peptide" evidence="4">
    <location>
        <begin position="1"/>
        <end position="19"/>
    </location>
</feature>
<name>A0AA88LJI6_ARTSF</name>
<feature type="chain" id="PRO_5041851814" description="Serpin domain-containing protein" evidence="4">
    <location>
        <begin position="20"/>
        <end position="393"/>
    </location>
</feature>
<evidence type="ECO:0000256" key="1">
    <source>
        <dbReference type="ARBA" id="ARBA00022690"/>
    </source>
</evidence>
<dbReference type="SMART" id="SM00093">
    <property type="entry name" value="SERPIN"/>
    <property type="match status" value="1"/>
</dbReference>
<feature type="domain" description="Serpin" evidence="5">
    <location>
        <begin position="33"/>
        <end position="393"/>
    </location>
</feature>
<comment type="caution">
    <text evidence="6">The sequence shown here is derived from an EMBL/GenBank/DDBJ whole genome shotgun (WGS) entry which is preliminary data.</text>
</comment>
<dbReference type="SUPFAM" id="SSF56574">
    <property type="entry name" value="Serpins"/>
    <property type="match status" value="1"/>
</dbReference>
<evidence type="ECO:0000259" key="5">
    <source>
        <dbReference type="SMART" id="SM00093"/>
    </source>
</evidence>
<organism evidence="6 7">
    <name type="scientific">Artemia franciscana</name>
    <name type="common">Brine shrimp</name>
    <name type="synonym">Artemia sanfranciscana</name>
    <dbReference type="NCBI Taxonomy" id="6661"/>
    <lineage>
        <taxon>Eukaryota</taxon>
        <taxon>Metazoa</taxon>
        <taxon>Ecdysozoa</taxon>
        <taxon>Arthropoda</taxon>
        <taxon>Crustacea</taxon>
        <taxon>Branchiopoda</taxon>
        <taxon>Anostraca</taxon>
        <taxon>Artemiidae</taxon>
        <taxon>Artemia</taxon>
    </lineage>
</organism>
<dbReference type="InterPro" id="IPR036186">
    <property type="entry name" value="Serpin_sf"/>
</dbReference>
<dbReference type="InterPro" id="IPR042185">
    <property type="entry name" value="Serpin_sf_2"/>
</dbReference>
<keyword evidence="7" id="KW-1185">Reference proteome</keyword>
<sequence>MLPRNSASFILLIASLVTSQPSVEKFSVPETILSLATRINAASDNTGNYVFSPLGISTALNLLLLGAEGDTKQQLRSFLKYRPEVPDNRVHDVFSNILNKLNEGQDEVEIKIANGVITQRGLGLESNYVESSKKYKTETGTLDFKNAPETALNTINNWVAEKTSNKITQLLAQPPPSGTKMIILNAIYFKGQWENPFPVEQTRTDAFSAPDGPTSAEYMVNVLTVPYAESTELDCKAIVLPYKGLQYGMLFLLPNGDDPQAVQKLEAKLSVQSINQLMEEDMKFRSTTVRIPKFKIRQSFSVRPTLQRAGAGGIFGTGANLSRITRDPVVVDDILHQAFIEVTEDGTEAAAATGITLSRDAPSKNFIANKPFAFIIRHNRLDLSLFHGRVVKP</sequence>
<dbReference type="AlphaFoldDB" id="A0AA88LJI6"/>
<dbReference type="PANTHER" id="PTHR11461">
    <property type="entry name" value="SERINE PROTEASE INHIBITOR, SERPIN"/>
    <property type="match status" value="1"/>
</dbReference>
<evidence type="ECO:0000256" key="2">
    <source>
        <dbReference type="ARBA" id="ARBA00022900"/>
    </source>
</evidence>
<dbReference type="PANTHER" id="PTHR11461:SF342">
    <property type="entry name" value="SERINE PROTEASE INHIBITOR 28DC"/>
    <property type="match status" value="1"/>
</dbReference>
<dbReference type="EMBL" id="JAVRJZ010000003">
    <property type="protein sequence ID" value="KAK2724185.1"/>
    <property type="molecule type" value="Genomic_DNA"/>
</dbReference>
<dbReference type="GO" id="GO:0004867">
    <property type="term" value="F:serine-type endopeptidase inhibitor activity"/>
    <property type="evidence" value="ECO:0007669"/>
    <property type="project" value="UniProtKB-KW"/>
</dbReference>
<dbReference type="Pfam" id="PF00079">
    <property type="entry name" value="Serpin"/>
    <property type="match status" value="1"/>
</dbReference>
<evidence type="ECO:0000313" key="6">
    <source>
        <dbReference type="EMBL" id="KAK2724185.1"/>
    </source>
</evidence>
<comment type="similarity">
    <text evidence="3">Belongs to the serpin family.</text>
</comment>
<evidence type="ECO:0000256" key="4">
    <source>
        <dbReference type="SAM" id="SignalP"/>
    </source>
</evidence>
<dbReference type="Proteomes" id="UP001187531">
    <property type="component" value="Unassembled WGS sequence"/>
</dbReference>
<dbReference type="InterPro" id="IPR042178">
    <property type="entry name" value="Serpin_sf_1"/>
</dbReference>
<keyword evidence="4" id="KW-0732">Signal</keyword>
<evidence type="ECO:0000256" key="3">
    <source>
        <dbReference type="RuleBase" id="RU000411"/>
    </source>
</evidence>
<protein>
    <recommendedName>
        <fullName evidence="5">Serpin domain-containing protein</fullName>
    </recommendedName>
</protein>
<dbReference type="Gene3D" id="3.30.497.10">
    <property type="entry name" value="Antithrombin, subunit I, domain 2"/>
    <property type="match status" value="1"/>
</dbReference>
<dbReference type="EMBL" id="JAVRJZ010000003">
    <property type="protein sequence ID" value="KAK2724186.1"/>
    <property type="molecule type" value="Genomic_DNA"/>
</dbReference>
<dbReference type="InterPro" id="IPR000215">
    <property type="entry name" value="Serpin_fam"/>
</dbReference>
<reference evidence="6" key="1">
    <citation type="submission" date="2023-07" db="EMBL/GenBank/DDBJ databases">
        <title>Chromosome-level genome assembly of Artemia franciscana.</title>
        <authorList>
            <person name="Jo E."/>
        </authorList>
    </citation>
    <scope>NUCLEOTIDE SEQUENCE</scope>
    <source>
        <tissue evidence="6">Whole body</tissue>
    </source>
</reference>
<accession>A0AA88LJI6</accession>
<keyword evidence="1" id="KW-0646">Protease inhibitor</keyword>
<gene>
    <name evidence="6" type="ORF">QYM36_000894</name>
</gene>
<proteinExistence type="inferred from homology"/>
<evidence type="ECO:0000313" key="7">
    <source>
        <dbReference type="Proteomes" id="UP001187531"/>
    </source>
</evidence>